<name>A0A6J4MT32_9BACT</name>
<protein>
    <submittedName>
        <fullName evidence="2">Uncharacterized protein</fullName>
    </submittedName>
</protein>
<keyword evidence="1" id="KW-0472">Membrane</keyword>
<evidence type="ECO:0000256" key="1">
    <source>
        <dbReference type="SAM" id="Phobius"/>
    </source>
</evidence>
<feature type="transmembrane region" description="Helical" evidence="1">
    <location>
        <begin position="12"/>
        <end position="30"/>
    </location>
</feature>
<feature type="transmembrane region" description="Helical" evidence="1">
    <location>
        <begin position="36"/>
        <end position="53"/>
    </location>
</feature>
<dbReference type="EMBL" id="CADCTW010000218">
    <property type="protein sequence ID" value="CAA9365872.1"/>
    <property type="molecule type" value="Genomic_DNA"/>
</dbReference>
<reference evidence="2" key="1">
    <citation type="submission" date="2020-02" db="EMBL/GenBank/DDBJ databases">
        <authorList>
            <person name="Meier V. D."/>
        </authorList>
    </citation>
    <scope>NUCLEOTIDE SEQUENCE</scope>
    <source>
        <strain evidence="2">AVDCRST_MAG68</strain>
    </source>
</reference>
<keyword evidence="1" id="KW-1133">Transmembrane helix</keyword>
<dbReference type="AlphaFoldDB" id="A0A6J4MT32"/>
<organism evidence="2">
    <name type="scientific">uncultured Gemmatimonadota bacterium</name>
    <dbReference type="NCBI Taxonomy" id="203437"/>
    <lineage>
        <taxon>Bacteria</taxon>
        <taxon>Pseudomonadati</taxon>
        <taxon>Gemmatimonadota</taxon>
        <taxon>environmental samples</taxon>
    </lineage>
</organism>
<evidence type="ECO:0000313" key="2">
    <source>
        <dbReference type="EMBL" id="CAA9365872.1"/>
    </source>
</evidence>
<accession>A0A6J4MT32</accession>
<keyword evidence="1" id="KW-0812">Transmembrane</keyword>
<proteinExistence type="predicted"/>
<gene>
    <name evidence="2" type="ORF">AVDCRST_MAG68-4836</name>
</gene>
<sequence>MKGFLANPLINVLAAVVGGILLGFGVGQLFHAPSVGSGVSALSGLLLLWWAIFDRRKEKPGVPESERDGSHTIE</sequence>